<organism evidence="7 8">
    <name type="scientific">Lepraria neglecta</name>
    <dbReference type="NCBI Taxonomy" id="209136"/>
    <lineage>
        <taxon>Eukaryota</taxon>
        <taxon>Fungi</taxon>
        <taxon>Dikarya</taxon>
        <taxon>Ascomycota</taxon>
        <taxon>Pezizomycotina</taxon>
        <taxon>Lecanoromycetes</taxon>
        <taxon>OSLEUM clade</taxon>
        <taxon>Lecanoromycetidae</taxon>
        <taxon>Lecanorales</taxon>
        <taxon>Lecanorineae</taxon>
        <taxon>Stereocaulaceae</taxon>
        <taxon>Lepraria</taxon>
    </lineage>
</organism>
<evidence type="ECO:0000256" key="4">
    <source>
        <dbReference type="ARBA" id="ARBA00023136"/>
    </source>
</evidence>
<evidence type="ECO:0000313" key="7">
    <source>
        <dbReference type="EMBL" id="KAK3176040.1"/>
    </source>
</evidence>
<evidence type="ECO:0000256" key="2">
    <source>
        <dbReference type="ARBA" id="ARBA00022692"/>
    </source>
</evidence>
<dbReference type="InterPro" id="IPR023352">
    <property type="entry name" value="MAPEG-like_dom_sf"/>
</dbReference>
<evidence type="ECO:0000256" key="3">
    <source>
        <dbReference type="ARBA" id="ARBA00022989"/>
    </source>
</evidence>
<evidence type="ECO:0000256" key="1">
    <source>
        <dbReference type="ARBA" id="ARBA00004370"/>
    </source>
</evidence>
<evidence type="ECO:0000256" key="6">
    <source>
        <dbReference type="SAM" id="Phobius"/>
    </source>
</evidence>
<evidence type="ECO:0000313" key="8">
    <source>
        <dbReference type="Proteomes" id="UP001276659"/>
    </source>
</evidence>
<dbReference type="EMBL" id="JASNWA010000004">
    <property type="protein sequence ID" value="KAK3176040.1"/>
    <property type="molecule type" value="Genomic_DNA"/>
</dbReference>
<gene>
    <name evidence="7" type="ORF">OEA41_007362</name>
</gene>
<dbReference type="SUPFAM" id="SSF161084">
    <property type="entry name" value="MAPEG domain-like"/>
    <property type="match status" value="1"/>
</dbReference>
<dbReference type="AlphaFoldDB" id="A0AAE0DQE8"/>
<keyword evidence="2 6" id="KW-0812">Transmembrane</keyword>
<sequence length="307" mass="33948">MSTTLGVGVPVPKMLPITGTWTLPFAAYLVYLSNRVVYRRLQKEKYVGDRYDESATSNDNPDPLLLDSRSQANFIESVPLAFTLTAIAELNGANRKVLNYAMAALFVLRILHVELGMKGKDTVGWGRPTGFFGTQGFLAGMAAYSTYLVKGYWGTDPSDLLLSATTSNLAANDSRSFTRLLTCLLTAHADRKTSLPAPTQGIQTAFSKTEHHYSASPVLASRFGFSRKPQKRRHSSRIPPSESGIYTEPVTSPVTIYVLKHDYNCNSKTDLIGLGINLQLRRMREPLVNSPNLQFPENSTSYIEKNT</sequence>
<dbReference type="Proteomes" id="UP001276659">
    <property type="component" value="Unassembled WGS sequence"/>
</dbReference>
<dbReference type="Gene3D" id="1.20.120.550">
    <property type="entry name" value="Membrane associated eicosanoid/glutathione metabolism-like domain"/>
    <property type="match status" value="1"/>
</dbReference>
<feature type="region of interest" description="Disordered" evidence="5">
    <location>
        <begin position="226"/>
        <end position="245"/>
    </location>
</feature>
<reference evidence="7" key="1">
    <citation type="submission" date="2022-11" db="EMBL/GenBank/DDBJ databases">
        <title>Chromosomal genome sequence assembly and mating type (MAT) locus characterization of the leprose asexual lichenized fungus Lepraria neglecta (Nyl.) Erichsen.</title>
        <authorList>
            <person name="Allen J.L."/>
            <person name="Pfeffer B."/>
        </authorList>
    </citation>
    <scope>NUCLEOTIDE SEQUENCE</scope>
    <source>
        <strain evidence="7">Allen 5258</strain>
    </source>
</reference>
<keyword evidence="4 6" id="KW-0472">Membrane</keyword>
<dbReference type="PANTHER" id="PTHR35814:SF1">
    <property type="entry name" value="GLUTATHIONE S-TRANSFERASE-RELATED"/>
    <property type="match status" value="1"/>
</dbReference>
<dbReference type="InterPro" id="IPR001129">
    <property type="entry name" value="Membr-assoc_MAPEG"/>
</dbReference>
<name>A0AAE0DQE8_9LECA</name>
<evidence type="ECO:0000256" key="5">
    <source>
        <dbReference type="SAM" id="MobiDB-lite"/>
    </source>
</evidence>
<dbReference type="PANTHER" id="PTHR35814">
    <property type="match status" value="1"/>
</dbReference>
<dbReference type="GO" id="GO:0016020">
    <property type="term" value="C:membrane"/>
    <property type="evidence" value="ECO:0007669"/>
    <property type="project" value="UniProtKB-SubCell"/>
</dbReference>
<proteinExistence type="predicted"/>
<accession>A0AAE0DQE8</accession>
<keyword evidence="8" id="KW-1185">Reference proteome</keyword>
<protein>
    <submittedName>
        <fullName evidence="7">Uncharacterized protein</fullName>
    </submittedName>
</protein>
<feature type="transmembrane region" description="Helical" evidence="6">
    <location>
        <begin position="14"/>
        <end position="33"/>
    </location>
</feature>
<keyword evidence="3 6" id="KW-1133">Transmembrane helix</keyword>
<comment type="subcellular location">
    <subcellularLocation>
        <location evidence="1">Membrane</location>
    </subcellularLocation>
</comment>
<comment type="caution">
    <text evidence="7">The sequence shown here is derived from an EMBL/GenBank/DDBJ whole genome shotgun (WGS) entry which is preliminary data.</text>
</comment>
<dbReference type="Pfam" id="PF01124">
    <property type="entry name" value="MAPEG"/>
    <property type="match status" value="1"/>
</dbReference>